<sequence length="99" mass="10822">MEPTETRKLRESIDLLGIRAHATAVGMIQIAIELRRAGVLDEAAMERIKDAMLGDIMLSKPPSADAVEYEASLRRRLDALFAGRESFGSKPPAFLRPGG</sequence>
<keyword evidence="2" id="KW-1185">Reference proteome</keyword>
<reference evidence="1 2" key="1">
    <citation type="submission" date="2017-09" db="EMBL/GenBank/DDBJ databases">
        <title>The Catabolism of 3,6-Dichlorosalicylic acid is Initiated by the Cytochrome P450 Monooxygenase DsmABC in Rhizorhabdus dicambivorans Ndbn-20.</title>
        <authorList>
            <person name="Na L."/>
        </authorList>
    </citation>
    <scope>NUCLEOTIDE SEQUENCE [LARGE SCALE GENOMIC DNA]</scope>
    <source>
        <strain evidence="1 2">Ndbn-20m</strain>
    </source>
</reference>
<dbReference type="OrthoDB" id="7507045at2"/>
<dbReference type="AlphaFoldDB" id="A0A2A4G102"/>
<proteinExistence type="predicted"/>
<evidence type="ECO:0000313" key="1">
    <source>
        <dbReference type="EMBL" id="PCE43457.1"/>
    </source>
</evidence>
<gene>
    <name evidence="1" type="ORF">COO09_03880</name>
</gene>
<organism evidence="1 2">
    <name type="scientific">Rhizorhabdus dicambivorans</name>
    <dbReference type="NCBI Taxonomy" id="1850238"/>
    <lineage>
        <taxon>Bacteria</taxon>
        <taxon>Pseudomonadati</taxon>
        <taxon>Pseudomonadota</taxon>
        <taxon>Alphaproteobacteria</taxon>
        <taxon>Sphingomonadales</taxon>
        <taxon>Sphingomonadaceae</taxon>
        <taxon>Rhizorhabdus</taxon>
    </lineage>
</organism>
<protein>
    <submittedName>
        <fullName evidence="1">Uncharacterized protein</fullName>
    </submittedName>
</protein>
<dbReference type="KEGG" id="rdi:CMV14_01560"/>
<comment type="caution">
    <text evidence="1">The sequence shown here is derived from an EMBL/GenBank/DDBJ whole genome shotgun (WGS) entry which is preliminary data.</text>
</comment>
<evidence type="ECO:0000313" key="2">
    <source>
        <dbReference type="Proteomes" id="UP000218934"/>
    </source>
</evidence>
<dbReference type="Proteomes" id="UP000218934">
    <property type="component" value="Unassembled WGS sequence"/>
</dbReference>
<accession>A0A2A4G102</accession>
<name>A0A2A4G102_9SPHN</name>
<dbReference type="RefSeq" id="WP_066959928.1">
    <property type="nucleotide sequence ID" value="NZ_CP023449.1"/>
</dbReference>
<dbReference type="EMBL" id="NWUF01000003">
    <property type="protein sequence ID" value="PCE43457.1"/>
    <property type="molecule type" value="Genomic_DNA"/>
</dbReference>